<evidence type="ECO:0000256" key="9">
    <source>
        <dbReference type="ARBA" id="ARBA00023224"/>
    </source>
</evidence>
<feature type="transmembrane region" description="Helical" evidence="10">
    <location>
        <begin position="234"/>
        <end position="259"/>
    </location>
</feature>
<dbReference type="Proteomes" id="UP001303046">
    <property type="component" value="Unassembled WGS sequence"/>
</dbReference>
<feature type="transmembrane region" description="Helical" evidence="10">
    <location>
        <begin position="118"/>
        <end position="136"/>
    </location>
</feature>
<sequence>MNGFSASLKWNYISLSDSSTNYSDFILPQEIEDAHEENEFFMTIVGTSVIILALMGILTNILVLVLSFCHVTGDFGNFVANLAVVDIVCGIFFVFMGCVNVEDNKELFSPWLMKYSTLTFYGSFSVMVCALVPISLSRVFALTKSHLYSWLFSGRRSLAVCLLFDIIPIGVLLLIMIVDDEHAKWLYFIYIGFTVLSYIVAFLSNYIVFRTVARHIRVIQNLRDHVRLLETRQIALATFAQAIIPLISQVPAFLTLSSIMLLTEPTTNRTVIAITQLGLAANPLLDALITIIVIKQYRRETVACLYSMGRSACGIRKASNLYDETKVVLEIRL</sequence>
<dbReference type="EMBL" id="JAVFWL010000006">
    <property type="protein sequence ID" value="KAK6760272.1"/>
    <property type="molecule type" value="Genomic_DNA"/>
</dbReference>
<comment type="caution">
    <text evidence="11">The sequence shown here is derived from an EMBL/GenBank/DDBJ whole genome shotgun (WGS) entry which is preliminary data.</text>
</comment>
<dbReference type="Gene3D" id="1.20.1070.10">
    <property type="entry name" value="Rhodopsin 7-helix transmembrane proteins"/>
    <property type="match status" value="1"/>
</dbReference>
<dbReference type="PRINTS" id="PR00237">
    <property type="entry name" value="GPCRRHODOPSN"/>
</dbReference>
<name>A0ABR1EC61_NECAM</name>
<evidence type="ECO:0000256" key="4">
    <source>
        <dbReference type="ARBA" id="ARBA00022989"/>
    </source>
</evidence>
<evidence type="ECO:0000256" key="10">
    <source>
        <dbReference type="SAM" id="Phobius"/>
    </source>
</evidence>
<dbReference type="CDD" id="cd00637">
    <property type="entry name" value="7tm_classA_rhodopsin-like"/>
    <property type="match status" value="1"/>
</dbReference>
<keyword evidence="6 10" id="KW-0472">Membrane</keyword>
<reference evidence="11 12" key="1">
    <citation type="submission" date="2023-08" db="EMBL/GenBank/DDBJ databases">
        <title>A Necator americanus chromosomal reference genome.</title>
        <authorList>
            <person name="Ilik V."/>
            <person name="Petrzelkova K.J."/>
            <person name="Pardy F."/>
            <person name="Fuh T."/>
            <person name="Niatou-Singa F.S."/>
            <person name="Gouil Q."/>
            <person name="Baker L."/>
            <person name="Ritchie M.E."/>
            <person name="Jex A.R."/>
            <person name="Gazzola D."/>
            <person name="Li H."/>
            <person name="Toshio Fujiwara R."/>
            <person name="Zhan B."/>
            <person name="Aroian R.V."/>
            <person name="Pafco B."/>
            <person name="Schwarz E.M."/>
        </authorList>
    </citation>
    <scope>NUCLEOTIDE SEQUENCE [LARGE SCALE GENOMIC DNA]</scope>
    <source>
        <strain evidence="11 12">Aroian</strain>
        <tissue evidence="11">Whole animal</tissue>
    </source>
</reference>
<keyword evidence="7" id="KW-0675">Receptor</keyword>
<accession>A0ABR1EC61</accession>
<feature type="transmembrane region" description="Helical" evidence="10">
    <location>
        <begin position="271"/>
        <end position="294"/>
    </location>
</feature>
<evidence type="ECO:0000313" key="11">
    <source>
        <dbReference type="EMBL" id="KAK6760272.1"/>
    </source>
</evidence>
<keyword evidence="9" id="KW-0807">Transducer</keyword>
<keyword evidence="5" id="KW-0297">G-protein coupled receptor</keyword>
<feature type="transmembrane region" description="Helical" evidence="10">
    <location>
        <begin position="40"/>
        <end position="66"/>
    </location>
</feature>
<keyword evidence="4 10" id="KW-1133">Transmembrane helix</keyword>
<dbReference type="InterPro" id="IPR000276">
    <property type="entry name" value="GPCR_Rhodpsn"/>
</dbReference>
<keyword evidence="3 10" id="KW-0812">Transmembrane</keyword>
<dbReference type="PANTHER" id="PTHR24246:SF51">
    <property type="entry name" value="G_PROTEIN_RECEP_F1_2 DOMAIN-CONTAINING PROTEIN"/>
    <property type="match status" value="1"/>
</dbReference>
<evidence type="ECO:0000256" key="8">
    <source>
        <dbReference type="ARBA" id="ARBA00023180"/>
    </source>
</evidence>
<keyword evidence="2" id="KW-1003">Cell membrane</keyword>
<evidence type="ECO:0000256" key="5">
    <source>
        <dbReference type="ARBA" id="ARBA00023040"/>
    </source>
</evidence>
<keyword evidence="12" id="KW-1185">Reference proteome</keyword>
<proteinExistence type="predicted"/>
<gene>
    <name evidence="11" type="primary">Necator_chrX.g21830</name>
    <name evidence="11" type="ORF">RB195_021669</name>
</gene>
<evidence type="ECO:0000256" key="6">
    <source>
        <dbReference type="ARBA" id="ARBA00023136"/>
    </source>
</evidence>
<evidence type="ECO:0000256" key="1">
    <source>
        <dbReference type="ARBA" id="ARBA00004651"/>
    </source>
</evidence>
<keyword evidence="8" id="KW-0325">Glycoprotein</keyword>
<feature type="transmembrane region" description="Helical" evidence="10">
    <location>
        <begin position="78"/>
        <end position="98"/>
    </location>
</feature>
<evidence type="ECO:0000313" key="12">
    <source>
        <dbReference type="Proteomes" id="UP001303046"/>
    </source>
</evidence>
<feature type="transmembrane region" description="Helical" evidence="10">
    <location>
        <begin position="157"/>
        <end position="177"/>
    </location>
</feature>
<evidence type="ECO:0000256" key="2">
    <source>
        <dbReference type="ARBA" id="ARBA00022475"/>
    </source>
</evidence>
<feature type="transmembrane region" description="Helical" evidence="10">
    <location>
        <begin position="189"/>
        <end position="213"/>
    </location>
</feature>
<evidence type="ECO:0000256" key="3">
    <source>
        <dbReference type="ARBA" id="ARBA00022692"/>
    </source>
</evidence>
<dbReference type="SUPFAM" id="SSF81321">
    <property type="entry name" value="Family A G protein-coupled receptor-like"/>
    <property type="match status" value="1"/>
</dbReference>
<protein>
    <recommendedName>
        <fullName evidence="13">G-protein coupled receptors family 1 profile domain-containing protein</fullName>
    </recommendedName>
</protein>
<evidence type="ECO:0008006" key="13">
    <source>
        <dbReference type="Google" id="ProtNLM"/>
    </source>
</evidence>
<dbReference type="PANTHER" id="PTHR24246">
    <property type="entry name" value="OLFACTORY RECEPTOR AND ADENOSINE RECEPTOR"/>
    <property type="match status" value="1"/>
</dbReference>
<organism evidence="11 12">
    <name type="scientific">Necator americanus</name>
    <name type="common">Human hookworm</name>
    <dbReference type="NCBI Taxonomy" id="51031"/>
    <lineage>
        <taxon>Eukaryota</taxon>
        <taxon>Metazoa</taxon>
        <taxon>Ecdysozoa</taxon>
        <taxon>Nematoda</taxon>
        <taxon>Chromadorea</taxon>
        <taxon>Rhabditida</taxon>
        <taxon>Rhabditina</taxon>
        <taxon>Rhabditomorpha</taxon>
        <taxon>Strongyloidea</taxon>
        <taxon>Ancylostomatidae</taxon>
        <taxon>Bunostominae</taxon>
        <taxon>Necator</taxon>
    </lineage>
</organism>
<comment type="subcellular location">
    <subcellularLocation>
        <location evidence="1">Cell membrane</location>
        <topology evidence="1">Multi-pass membrane protein</topology>
    </subcellularLocation>
</comment>
<evidence type="ECO:0000256" key="7">
    <source>
        <dbReference type="ARBA" id="ARBA00023170"/>
    </source>
</evidence>